<dbReference type="CDD" id="cd00293">
    <property type="entry name" value="USP-like"/>
    <property type="match status" value="1"/>
</dbReference>
<dbReference type="RefSeq" id="WP_097928392.1">
    <property type="nucleotide sequence ID" value="NZ_OCTN01000001.1"/>
</dbReference>
<evidence type="ECO:0000259" key="1">
    <source>
        <dbReference type="Pfam" id="PF00582"/>
    </source>
</evidence>
<reference evidence="3" key="1">
    <citation type="submission" date="2017-09" db="EMBL/GenBank/DDBJ databases">
        <authorList>
            <person name="Varghese N."/>
            <person name="Submissions S."/>
        </authorList>
    </citation>
    <scope>NUCLEOTIDE SEQUENCE [LARGE SCALE GENOMIC DNA]</scope>
    <source>
        <strain evidence="3">C7</strain>
    </source>
</reference>
<organism evidence="2 3">
    <name type="scientific">Pontivivens marinum</name>
    <dbReference type="NCBI Taxonomy" id="1690039"/>
    <lineage>
        <taxon>Bacteria</taxon>
        <taxon>Pseudomonadati</taxon>
        <taxon>Pseudomonadota</taxon>
        <taxon>Alphaproteobacteria</taxon>
        <taxon>Rhodobacterales</taxon>
        <taxon>Paracoccaceae</taxon>
        <taxon>Pontivivens</taxon>
    </lineage>
</organism>
<evidence type="ECO:0000313" key="2">
    <source>
        <dbReference type="EMBL" id="SOH92835.1"/>
    </source>
</evidence>
<sequence>MRKFLVVLDDSPECINAIRFAALRAKNTTGGVQILAVIQPEAFQHWVGIGDLMRAEAREKVEEKFAFFAEKIRENEGMEPELVIREGETAKEVLAQIHEDREIGVLVLAAGTHGDGPGPLVTQLAGRMAGDMPVPVTVVPGGMTLDQIRSVC</sequence>
<proteinExistence type="predicted"/>
<protein>
    <submittedName>
        <fullName evidence="2">Nucleotide-binding universal stress protein, UspA family</fullName>
    </submittedName>
</protein>
<feature type="domain" description="UspA" evidence="1">
    <location>
        <begin position="1"/>
        <end position="140"/>
    </location>
</feature>
<dbReference type="Pfam" id="PF00582">
    <property type="entry name" value="Usp"/>
    <property type="match status" value="1"/>
</dbReference>
<name>A0A2C9CNS5_9RHOB</name>
<accession>A0A2C9CNS5</accession>
<dbReference type="EMBL" id="OCTN01000001">
    <property type="protein sequence ID" value="SOH92835.1"/>
    <property type="molecule type" value="Genomic_DNA"/>
</dbReference>
<dbReference type="InterPro" id="IPR006016">
    <property type="entry name" value="UspA"/>
</dbReference>
<evidence type="ECO:0000313" key="3">
    <source>
        <dbReference type="Proteomes" id="UP000220034"/>
    </source>
</evidence>
<dbReference type="Gene3D" id="3.40.50.620">
    <property type="entry name" value="HUPs"/>
    <property type="match status" value="1"/>
</dbReference>
<gene>
    <name evidence="2" type="ORF">SAMN06273572_101684</name>
</gene>
<dbReference type="AlphaFoldDB" id="A0A2C9CNS5"/>
<dbReference type="OrthoDB" id="9813682at2"/>
<dbReference type="Proteomes" id="UP000220034">
    <property type="component" value="Unassembled WGS sequence"/>
</dbReference>
<dbReference type="InterPro" id="IPR014729">
    <property type="entry name" value="Rossmann-like_a/b/a_fold"/>
</dbReference>
<keyword evidence="3" id="KW-1185">Reference proteome</keyword>
<dbReference type="SUPFAM" id="SSF52402">
    <property type="entry name" value="Adenine nucleotide alpha hydrolases-like"/>
    <property type="match status" value="1"/>
</dbReference>